<name>A0ABQ6I900_9MICO</name>
<organism evidence="2 3">
    <name type="scientific">Demequina litorisediminis</name>
    <dbReference type="NCBI Taxonomy" id="1849022"/>
    <lineage>
        <taxon>Bacteria</taxon>
        <taxon>Bacillati</taxon>
        <taxon>Actinomycetota</taxon>
        <taxon>Actinomycetes</taxon>
        <taxon>Micrococcales</taxon>
        <taxon>Demequinaceae</taxon>
        <taxon>Demequina</taxon>
    </lineage>
</organism>
<feature type="domain" description="C4-type zinc ribbon" evidence="1">
    <location>
        <begin position="24"/>
        <end position="57"/>
    </location>
</feature>
<evidence type="ECO:0000259" key="1">
    <source>
        <dbReference type="Pfam" id="PF02591"/>
    </source>
</evidence>
<protein>
    <recommendedName>
        <fullName evidence="1">C4-type zinc ribbon domain-containing protein</fullName>
    </recommendedName>
</protein>
<evidence type="ECO:0000313" key="2">
    <source>
        <dbReference type="EMBL" id="GMA34099.1"/>
    </source>
</evidence>
<dbReference type="RefSeq" id="WP_284327226.1">
    <property type="nucleotide sequence ID" value="NZ_BSUN01000001.1"/>
</dbReference>
<gene>
    <name evidence="2" type="ORF">GCM10025876_03030</name>
</gene>
<dbReference type="EMBL" id="BSUN01000001">
    <property type="protein sequence ID" value="GMA34099.1"/>
    <property type="molecule type" value="Genomic_DNA"/>
</dbReference>
<dbReference type="Gene3D" id="1.10.287.1490">
    <property type="match status" value="1"/>
</dbReference>
<evidence type="ECO:0000313" key="3">
    <source>
        <dbReference type="Proteomes" id="UP001157125"/>
    </source>
</evidence>
<dbReference type="Proteomes" id="UP001157125">
    <property type="component" value="Unassembled WGS sequence"/>
</dbReference>
<proteinExistence type="predicted"/>
<dbReference type="InterPro" id="IPR003743">
    <property type="entry name" value="Zf-RING_7"/>
</dbReference>
<accession>A0ABQ6I900</accession>
<sequence>MALYEKLRDQHGGVGAAALRGSQCLGCHMTLNPADLRTIASAAPDAVVRCEECGRILVRKADA</sequence>
<keyword evidence="3" id="KW-1185">Reference proteome</keyword>
<reference evidence="3" key="1">
    <citation type="journal article" date="2019" name="Int. J. Syst. Evol. Microbiol.">
        <title>The Global Catalogue of Microorganisms (GCM) 10K type strain sequencing project: providing services to taxonomists for standard genome sequencing and annotation.</title>
        <authorList>
            <consortium name="The Broad Institute Genomics Platform"/>
            <consortium name="The Broad Institute Genome Sequencing Center for Infectious Disease"/>
            <person name="Wu L."/>
            <person name="Ma J."/>
        </authorList>
    </citation>
    <scope>NUCLEOTIDE SEQUENCE [LARGE SCALE GENOMIC DNA]</scope>
    <source>
        <strain evidence="3">NBRC 112299</strain>
    </source>
</reference>
<comment type="caution">
    <text evidence="2">The sequence shown here is derived from an EMBL/GenBank/DDBJ whole genome shotgun (WGS) entry which is preliminary data.</text>
</comment>
<dbReference type="Pfam" id="PF02591">
    <property type="entry name" value="Zn_ribbon_9"/>
    <property type="match status" value="1"/>
</dbReference>